<comment type="caution">
    <text evidence="2">The sequence shown here is derived from an EMBL/GenBank/DDBJ whole genome shotgun (WGS) entry which is preliminary data.</text>
</comment>
<dbReference type="InterPro" id="IPR011330">
    <property type="entry name" value="Glyco_hydro/deAcase_b/a-brl"/>
</dbReference>
<feature type="chain" id="PRO_5016637523" description="Peptidoglycan/xylan/chitin deacetylase (PgdA/CDA1 family)" evidence="1">
    <location>
        <begin position="24"/>
        <end position="276"/>
    </location>
</feature>
<dbReference type="OrthoDB" id="193920at2"/>
<name>A0A366HFL2_9BACT</name>
<gene>
    <name evidence="2" type="ORF">DES53_108181</name>
</gene>
<evidence type="ECO:0008006" key="4">
    <source>
        <dbReference type="Google" id="ProtNLM"/>
    </source>
</evidence>
<dbReference type="EMBL" id="QNRR01000008">
    <property type="protein sequence ID" value="RBP40474.1"/>
    <property type="molecule type" value="Genomic_DNA"/>
</dbReference>
<dbReference type="GO" id="GO:0005975">
    <property type="term" value="P:carbohydrate metabolic process"/>
    <property type="evidence" value="ECO:0007669"/>
    <property type="project" value="InterPro"/>
</dbReference>
<evidence type="ECO:0000313" key="3">
    <source>
        <dbReference type="Proteomes" id="UP000253426"/>
    </source>
</evidence>
<feature type="signal peptide" evidence="1">
    <location>
        <begin position="1"/>
        <end position="23"/>
    </location>
</feature>
<keyword evidence="3" id="KW-1185">Reference proteome</keyword>
<dbReference type="SUPFAM" id="SSF88713">
    <property type="entry name" value="Glycoside hydrolase/deacetylase"/>
    <property type="match status" value="1"/>
</dbReference>
<evidence type="ECO:0000256" key="1">
    <source>
        <dbReference type="SAM" id="SignalP"/>
    </source>
</evidence>
<proteinExistence type="predicted"/>
<sequence>MKPLPFLAIVTAALALFSGAGGSAQTPAGNDTARKPLAVVLKLDDLVKGGKPPTATVSPRFQRTTDFLEGEKLKYSYGILCDSLEGDCPAYVAWIKERAAKGYIEFWHHGYYARLLPQEMKVNGRTAEYMGGTPEDQAAMFRKSIDLMKQKTGIEMNAFGPHSTAIDGTTYKALEGIPEIKMVFYYGPPKDVPTSKFVFKRLMELEKPLFVPNPENVKATYEQKKDTVPYFVIQGHPNQWDDARFENFKKAVLYLRDQGCRFLTPSELLKEQTAAK</sequence>
<accession>A0A366HFL2</accession>
<protein>
    <recommendedName>
        <fullName evidence="4">Peptidoglycan/xylan/chitin deacetylase (PgdA/CDA1 family)</fullName>
    </recommendedName>
</protein>
<keyword evidence="1" id="KW-0732">Signal</keyword>
<dbReference type="Proteomes" id="UP000253426">
    <property type="component" value="Unassembled WGS sequence"/>
</dbReference>
<dbReference type="AlphaFoldDB" id="A0A366HFL2"/>
<dbReference type="Gene3D" id="3.20.20.370">
    <property type="entry name" value="Glycoside hydrolase/deacetylase"/>
    <property type="match status" value="1"/>
</dbReference>
<reference evidence="2 3" key="1">
    <citation type="submission" date="2018-06" db="EMBL/GenBank/DDBJ databases">
        <title>Genomic Encyclopedia of Type Strains, Phase IV (KMG-IV): sequencing the most valuable type-strain genomes for metagenomic binning, comparative biology and taxonomic classification.</title>
        <authorList>
            <person name="Goeker M."/>
        </authorList>
    </citation>
    <scope>NUCLEOTIDE SEQUENCE [LARGE SCALE GENOMIC DNA]</scope>
    <source>
        <strain evidence="2 3">DSM 25532</strain>
    </source>
</reference>
<evidence type="ECO:0000313" key="2">
    <source>
        <dbReference type="EMBL" id="RBP40474.1"/>
    </source>
</evidence>
<dbReference type="RefSeq" id="WP_113960340.1">
    <property type="nucleotide sequence ID" value="NZ_QNRR01000008.1"/>
</dbReference>
<organism evidence="2 3">
    <name type="scientific">Roseimicrobium gellanilyticum</name>
    <dbReference type="NCBI Taxonomy" id="748857"/>
    <lineage>
        <taxon>Bacteria</taxon>
        <taxon>Pseudomonadati</taxon>
        <taxon>Verrucomicrobiota</taxon>
        <taxon>Verrucomicrobiia</taxon>
        <taxon>Verrucomicrobiales</taxon>
        <taxon>Verrucomicrobiaceae</taxon>
        <taxon>Roseimicrobium</taxon>
    </lineage>
</organism>